<dbReference type="InterPro" id="IPR035906">
    <property type="entry name" value="MetI-like_sf"/>
</dbReference>
<dbReference type="InterPro" id="IPR000515">
    <property type="entry name" value="MetI-like"/>
</dbReference>
<comment type="caution">
    <text evidence="9">The sequence shown here is derived from an EMBL/GenBank/DDBJ whole genome shotgun (WGS) entry which is preliminary data.</text>
</comment>
<dbReference type="Pfam" id="PF19300">
    <property type="entry name" value="BPD_transp_1_N"/>
    <property type="match status" value="1"/>
</dbReference>
<organism evidence="9 10">
    <name type="scientific">Siccirubricoccus deserti</name>
    <dbReference type="NCBI Taxonomy" id="2013562"/>
    <lineage>
        <taxon>Bacteria</taxon>
        <taxon>Pseudomonadati</taxon>
        <taxon>Pseudomonadota</taxon>
        <taxon>Alphaproteobacteria</taxon>
        <taxon>Acetobacterales</taxon>
        <taxon>Roseomonadaceae</taxon>
        <taxon>Siccirubricoccus</taxon>
    </lineage>
</organism>
<feature type="transmembrane region" description="Helical" evidence="7">
    <location>
        <begin position="182"/>
        <end position="201"/>
    </location>
</feature>
<dbReference type="EMBL" id="JACOMF010000013">
    <property type="protein sequence ID" value="MBC4016182.1"/>
    <property type="molecule type" value="Genomic_DNA"/>
</dbReference>
<evidence type="ECO:0000256" key="6">
    <source>
        <dbReference type="ARBA" id="ARBA00023136"/>
    </source>
</evidence>
<protein>
    <submittedName>
        <fullName evidence="9">ABC transporter permease</fullName>
    </submittedName>
</protein>
<feature type="transmembrane region" description="Helical" evidence="7">
    <location>
        <begin position="138"/>
        <end position="162"/>
    </location>
</feature>
<dbReference type="PANTHER" id="PTHR43163:SF6">
    <property type="entry name" value="DIPEPTIDE TRANSPORT SYSTEM PERMEASE PROTEIN DPPB-RELATED"/>
    <property type="match status" value="1"/>
</dbReference>
<dbReference type="Proteomes" id="UP000600101">
    <property type="component" value="Unassembled WGS sequence"/>
</dbReference>
<feature type="domain" description="ABC transmembrane type-1" evidence="8">
    <location>
        <begin position="99"/>
        <end position="308"/>
    </location>
</feature>
<feature type="transmembrane region" description="Helical" evidence="7">
    <location>
        <begin position="9"/>
        <end position="30"/>
    </location>
</feature>
<evidence type="ECO:0000256" key="4">
    <source>
        <dbReference type="ARBA" id="ARBA00022692"/>
    </source>
</evidence>
<keyword evidence="4 7" id="KW-0812">Transmembrane</keyword>
<evidence type="ECO:0000256" key="5">
    <source>
        <dbReference type="ARBA" id="ARBA00022989"/>
    </source>
</evidence>
<keyword evidence="10" id="KW-1185">Reference proteome</keyword>
<sequence length="318" mass="34638">MLPYILRRLGFGALTVLGVSIVVFVIMRILPGDPLVAIFGPDGFTRLSEEQRAHYMAELGLSDPLPVQYLRWVGDILRGELGHSFFRSESVAEMILRRGPLTAQIAFLSVLLSWVVGIPVAIVSALRPNSIGDNIVRFLSILFLAVPGFWLGMLIVLGLLFAFGYRAPLTGASLLEDPWTTLQMIIGPAIVLGLGQAAYIARMARSSLLEVIREDYVRTARAKGLGGRAVISLHALPNALLPVITLSGVLLGFVLAGSIPVERAFGTPGLGSAMFAAVSERDVFVMQNLVFLYAIVFVALNIMIDILIAWLDPRIRFR</sequence>
<keyword evidence="2 7" id="KW-0813">Transport</keyword>
<accession>A0A9X0UDA7</accession>
<feature type="transmembrane region" description="Helical" evidence="7">
    <location>
        <begin position="105"/>
        <end position="126"/>
    </location>
</feature>
<evidence type="ECO:0000256" key="7">
    <source>
        <dbReference type="RuleBase" id="RU363032"/>
    </source>
</evidence>
<dbReference type="PROSITE" id="PS50928">
    <property type="entry name" value="ABC_TM1"/>
    <property type="match status" value="1"/>
</dbReference>
<keyword evidence="5 7" id="KW-1133">Transmembrane helix</keyword>
<dbReference type="CDD" id="cd06261">
    <property type="entry name" value="TM_PBP2"/>
    <property type="match status" value="1"/>
</dbReference>
<proteinExistence type="inferred from homology"/>
<dbReference type="Gene3D" id="1.10.3720.10">
    <property type="entry name" value="MetI-like"/>
    <property type="match status" value="1"/>
</dbReference>
<dbReference type="RefSeq" id="WP_186770955.1">
    <property type="nucleotide sequence ID" value="NZ_JACOMF010000013.1"/>
</dbReference>
<reference evidence="9" key="1">
    <citation type="submission" date="2020-08" db="EMBL/GenBank/DDBJ databases">
        <authorList>
            <person name="Hu Y."/>
            <person name="Nguyen S.V."/>
            <person name="Li F."/>
            <person name="Fanning S."/>
        </authorList>
    </citation>
    <scope>NUCLEOTIDE SEQUENCE</scope>
    <source>
        <strain evidence="9">SYSU D8009</strain>
    </source>
</reference>
<dbReference type="PANTHER" id="PTHR43163">
    <property type="entry name" value="DIPEPTIDE TRANSPORT SYSTEM PERMEASE PROTEIN DPPB-RELATED"/>
    <property type="match status" value="1"/>
</dbReference>
<keyword evidence="3" id="KW-1003">Cell membrane</keyword>
<comment type="similarity">
    <text evidence="7">Belongs to the binding-protein-dependent transport system permease family.</text>
</comment>
<dbReference type="GO" id="GO:0071916">
    <property type="term" value="F:dipeptide transmembrane transporter activity"/>
    <property type="evidence" value="ECO:0007669"/>
    <property type="project" value="TreeGrafter"/>
</dbReference>
<keyword evidence="6 7" id="KW-0472">Membrane</keyword>
<dbReference type="SUPFAM" id="SSF161098">
    <property type="entry name" value="MetI-like"/>
    <property type="match status" value="1"/>
</dbReference>
<gene>
    <name evidence="9" type="ORF">H7965_12715</name>
</gene>
<evidence type="ECO:0000256" key="1">
    <source>
        <dbReference type="ARBA" id="ARBA00004651"/>
    </source>
</evidence>
<dbReference type="InterPro" id="IPR045621">
    <property type="entry name" value="BPD_transp_1_N"/>
</dbReference>
<feature type="transmembrane region" description="Helical" evidence="7">
    <location>
        <begin position="239"/>
        <end position="259"/>
    </location>
</feature>
<dbReference type="GO" id="GO:0005886">
    <property type="term" value="C:plasma membrane"/>
    <property type="evidence" value="ECO:0007669"/>
    <property type="project" value="UniProtKB-SubCell"/>
</dbReference>
<dbReference type="AlphaFoldDB" id="A0A9X0UDA7"/>
<comment type="subcellular location">
    <subcellularLocation>
        <location evidence="1 7">Cell membrane</location>
        <topology evidence="1 7">Multi-pass membrane protein</topology>
    </subcellularLocation>
</comment>
<feature type="transmembrane region" description="Helical" evidence="7">
    <location>
        <begin position="290"/>
        <end position="311"/>
    </location>
</feature>
<evidence type="ECO:0000259" key="8">
    <source>
        <dbReference type="PROSITE" id="PS50928"/>
    </source>
</evidence>
<evidence type="ECO:0000256" key="2">
    <source>
        <dbReference type="ARBA" id="ARBA00022448"/>
    </source>
</evidence>
<evidence type="ECO:0000313" key="9">
    <source>
        <dbReference type="EMBL" id="MBC4016182.1"/>
    </source>
</evidence>
<name>A0A9X0UDA7_9PROT</name>
<evidence type="ECO:0000313" key="10">
    <source>
        <dbReference type="Proteomes" id="UP000600101"/>
    </source>
</evidence>
<evidence type="ECO:0000256" key="3">
    <source>
        <dbReference type="ARBA" id="ARBA00022475"/>
    </source>
</evidence>
<dbReference type="Pfam" id="PF00528">
    <property type="entry name" value="BPD_transp_1"/>
    <property type="match status" value="1"/>
</dbReference>